<sequence length="231" mass="24877">MGRNAIFILLLWAGVARAEVPSLFQQAALVAGGSTQASNGTSASLFAGRAAGSLFASPEPNTRAHPRVGISGPVAHLLSLIAKAEAGRAGYDAVQAGAQVKPTQIPTRMTLGQIHEWIQATPGQPHAIGRYQFIPTTLRRVARERGFGPDTVFSPTVQDAMAVSLLEEAGFRAFKAGTLDRHKFMRNLARIWAGLPLPNGKSYYHGYAGNRATLTWSRFETEMQRIWPNAG</sequence>
<proteinExistence type="predicted"/>
<evidence type="ECO:0000313" key="1">
    <source>
        <dbReference type="EMBL" id="MCM2563191.1"/>
    </source>
</evidence>
<organism evidence="1 2">
    <name type="scientific">Lutimaribacter degradans</name>
    <dbReference type="NCBI Taxonomy" id="2945989"/>
    <lineage>
        <taxon>Bacteria</taxon>
        <taxon>Pseudomonadati</taxon>
        <taxon>Pseudomonadota</taxon>
        <taxon>Alphaproteobacteria</taxon>
        <taxon>Rhodobacterales</taxon>
        <taxon>Roseobacteraceae</taxon>
        <taxon>Lutimaribacter</taxon>
    </lineage>
</organism>
<dbReference type="EMBL" id="JAMQGO010000010">
    <property type="protein sequence ID" value="MCM2563191.1"/>
    <property type="molecule type" value="Genomic_DNA"/>
</dbReference>
<evidence type="ECO:0000313" key="2">
    <source>
        <dbReference type="Proteomes" id="UP001203036"/>
    </source>
</evidence>
<comment type="caution">
    <text evidence="1">The sequence shown here is derived from an EMBL/GenBank/DDBJ whole genome shotgun (WGS) entry which is preliminary data.</text>
</comment>
<name>A0ACC5ZYN6_9RHOB</name>
<protein>
    <submittedName>
        <fullName evidence="1">Uncharacterized protein</fullName>
    </submittedName>
</protein>
<reference evidence="1" key="1">
    <citation type="submission" date="2022-06" db="EMBL/GenBank/DDBJ databases">
        <title>Lutimaribacter sp. EGI FJ00013, a novel bacterium isolated from a salt lake sediment enrichment.</title>
        <authorList>
            <person name="Gao L."/>
            <person name="Fang B.-Z."/>
            <person name="Li W.-J."/>
        </authorList>
    </citation>
    <scope>NUCLEOTIDE SEQUENCE</scope>
    <source>
        <strain evidence="1">EGI FJ00013</strain>
    </source>
</reference>
<gene>
    <name evidence="1" type="ORF">M8744_13625</name>
</gene>
<accession>A0ACC5ZYN6</accession>
<dbReference type="Proteomes" id="UP001203036">
    <property type="component" value="Unassembled WGS sequence"/>
</dbReference>
<keyword evidence="2" id="KW-1185">Reference proteome</keyword>